<feature type="domain" description="CoA carboxyltransferase C-terminal" evidence="11">
    <location>
        <begin position="38"/>
        <end position="292"/>
    </location>
</feature>
<dbReference type="NCBIfam" id="NF004344">
    <property type="entry name" value="PRK05724.1"/>
    <property type="match status" value="1"/>
</dbReference>
<keyword evidence="6 10" id="KW-0067">ATP-binding</keyword>
<keyword evidence="2 10" id="KW-0444">Lipid biosynthesis</keyword>
<reference evidence="12 13" key="1">
    <citation type="submission" date="2018-11" db="EMBL/GenBank/DDBJ databases">
        <title>Genomic Encyclopedia of Type Strains, Phase IV (KMG-IV): sequencing the most valuable type-strain genomes for metagenomic binning, comparative biology and taxonomic classification.</title>
        <authorList>
            <person name="Goeker M."/>
        </authorList>
    </citation>
    <scope>NUCLEOTIDE SEQUENCE [LARGE SCALE GENOMIC DNA]</scope>
    <source>
        <strain evidence="12 13">DSM 102936</strain>
    </source>
</reference>
<dbReference type="EC" id="2.1.3.15" evidence="10"/>
<dbReference type="EMBL" id="RKRE01000001">
    <property type="protein sequence ID" value="RPF49845.1"/>
    <property type="molecule type" value="Genomic_DNA"/>
</dbReference>
<dbReference type="GO" id="GO:0006633">
    <property type="term" value="P:fatty acid biosynthetic process"/>
    <property type="evidence" value="ECO:0007669"/>
    <property type="project" value="UniProtKB-KW"/>
</dbReference>
<dbReference type="Pfam" id="PF03255">
    <property type="entry name" value="ACCA"/>
    <property type="match status" value="1"/>
</dbReference>
<evidence type="ECO:0000256" key="8">
    <source>
        <dbReference type="ARBA" id="ARBA00023160"/>
    </source>
</evidence>
<name>A0A3N5BVB9_9THEO</name>
<dbReference type="NCBIfam" id="TIGR00513">
    <property type="entry name" value="accA"/>
    <property type="match status" value="1"/>
</dbReference>
<dbReference type="InterPro" id="IPR011763">
    <property type="entry name" value="COA_CT_C"/>
</dbReference>
<evidence type="ECO:0000256" key="3">
    <source>
        <dbReference type="ARBA" id="ARBA00022679"/>
    </source>
</evidence>
<evidence type="ECO:0000256" key="6">
    <source>
        <dbReference type="ARBA" id="ARBA00022840"/>
    </source>
</evidence>
<evidence type="ECO:0000313" key="13">
    <source>
        <dbReference type="Proteomes" id="UP000282654"/>
    </source>
</evidence>
<proteinExistence type="inferred from homology"/>
<dbReference type="GO" id="GO:0016743">
    <property type="term" value="F:carboxyl- or carbamoyltransferase activity"/>
    <property type="evidence" value="ECO:0007669"/>
    <property type="project" value="UniProtKB-UniRule"/>
</dbReference>
<dbReference type="PANTHER" id="PTHR42853">
    <property type="entry name" value="ACETYL-COENZYME A CARBOXYLASE CARBOXYL TRANSFERASE SUBUNIT ALPHA"/>
    <property type="match status" value="1"/>
</dbReference>
<keyword evidence="10" id="KW-0963">Cytoplasm</keyword>
<comment type="catalytic activity">
    <reaction evidence="9 10">
        <text>N(6)-carboxybiotinyl-L-lysyl-[protein] + acetyl-CoA = N(6)-biotinyl-L-lysyl-[protein] + malonyl-CoA</text>
        <dbReference type="Rhea" id="RHEA:54728"/>
        <dbReference type="Rhea" id="RHEA-COMP:10505"/>
        <dbReference type="Rhea" id="RHEA-COMP:10506"/>
        <dbReference type="ChEBI" id="CHEBI:57288"/>
        <dbReference type="ChEBI" id="CHEBI:57384"/>
        <dbReference type="ChEBI" id="CHEBI:83144"/>
        <dbReference type="ChEBI" id="CHEBI:83145"/>
        <dbReference type="EC" id="2.1.3.15"/>
    </reaction>
</comment>
<dbReference type="UniPathway" id="UPA00655">
    <property type="reaction ID" value="UER00711"/>
</dbReference>
<evidence type="ECO:0000256" key="7">
    <source>
        <dbReference type="ARBA" id="ARBA00023098"/>
    </source>
</evidence>
<keyword evidence="8 10" id="KW-0275">Fatty acid biosynthesis</keyword>
<dbReference type="Gene3D" id="3.90.226.10">
    <property type="entry name" value="2-enoyl-CoA Hydratase, Chain A, domain 1"/>
    <property type="match status" value="1"/>
</dbReference>
<evidence type="ECO:0000256" key="10">
    <source>
        <dbReference type="HAMAP-Rule" id="MF_00823"/>
    </source>
</evidence>
<dbReference type="InterPro" id="IPR001095">
    <property type="entry name" value="Acetyl_CoA_COase_a_su"/>
</dbReference>
<protein>
    <recommendedName>
        <fullName evidence="10">Acetyl-coenzyme A carboxylase carboxyl transferase subunit alpha</fullName>
        <shortName evidence="10">ACCase subunit alpha</shortName>
        <shortName evidence="10">Acetyl-CoA carboxylase carboxyltransferase subunit alpha</shortName>
        <ecNumber evidence="10">2.1.3.15</ecNumber>
    </recommendedName>
</protein>
<sequence length="323" mass="34870">MPTVLDFEKPFVELEDKIAELTAFSEEKGLDLSEEIENLKKRAEAIKRSIFANLTPWQKVQLARHPDRPNAADYVKMLLTEFIELHGDRCFGDDPAVLGGIGWLGEIPVTVVGHLKGRDTKENVRRNFGMAHPEGFRKALRLMLQAEKFGRPVLSFIDTPGAHCGIGAEERGQSRAIAENLLRMSALRIPIIVVVIGEGGSGGALALAVGDVVLMQEHAIFSVISPEGCASILWKDAGRAREAAAALKLTAQDLLSLGVIDEVIPEPLGGAHRDPAGAGAAIREAVVRHLQALLRLTPEELVARRYAKLKNVGRVGAPDGAGE</sequence>
<dbReference type="SUPFAM" id="SSF52096">
    <property type="entry name" value="ClpP/crotonase"/>
    <property type="match status" value="1"/>
</dbReference>
<comment type="similarity">
    <text evidence="10">Belongs to the AccA family.</text>
</comment>
<dbReference type="GO" id="GO:0005524">
    <property type="term" value="F:ATP binding"/>
    <property type="evidence" value="ECO:0007669"/>
    <property type="project" value="UniProtKB-KW"/>
</dbReference>
<evidence type="ECO:0000256" key="9">
    <source>
        <dbReference type="ARBA" id="ARBA00049152"/>
    </source>
</evidence>
<evidence type="ECO:0000256" key="2">
    <source>
        <dbReference type="ARBA" id="ARBA00022516"/>
    </source>
</evidence>
<evidence type="ECO:0000256" key="1">
    <source>
        <dbReference type="ARBA" id="ARBA00004956"/>
    </source>
</evidence>
<evidence type="ECO:0000259" key="11">
    <source>
        <dbReference type="PROSITE" id="PS50989"/>
    </source>
</evidence>
<dbReference type="GO" id="GO:0003989">
    <property type="term" value="F:acetyl-CoA carboxylase activity"/>
    <property type="evidence" value="ECO:0007669"/>
    <property type="project" value="InterPro"/>
</dbReference>
<dbReference type="GO" id="GO:0009317">
    <property type="term" value="C:acetyl-CoA carboxylase complex"/>
    <property type="evidence" value="ECO:0007669"/>
    <property type="project" value="InterPro"/>
</dbReference>
<dbReference type="PROSITE" id="PS50989">
    <property type="entry name" value="COA_CT_CTER"/>
    <property type="match status" value="1"/>
</dbReference>
<comment type="subcellular location">
    <subcellularLocation>
        <location evidence="10">Cytoplasm</location>
    </subcellularLocation>
</comment>
<accession>A0A3N5BVB9</accession>
<dbReference type="HAMAP" id="MF_00823">
    <property type="entry name" value="AcetylCoA_CT_alpha"/>
    <property type="match status" value="1"/>
</dbReference>
<evidence type="ECO:0000256" key="5">
    <source>
        <dbReference type="ARBA" id="ARBA00022832"/>
    </source>
</evidence>
<dbReference type="PRINTS" id="PR01069">
    <property type="entry name" value="ACCCTRFRASEA"/>
</dbReference>
<dbReference type="PANTHER" id="PTHR42853:SF3">
    <property type="entry name" value="ACETYL-COENZYME A CARBOXYLASE CARBOXYL TRANSFERASE SUBUNIT ALPHA, CHLOROPLASTIC"/>
    <property type="match status" value="1"/>
</dbReference>
<dbReference type="Proteomes" id="UP000282654">
    <property type="component" value="Unassembled WGS sequence"/>
</dbReference>
<comment type="subunit">
    <text evidence="10">Acetyl-CoA carboxylase is a heterohexamer composed of biotin carboxyl carrier protein (AccB), biotin carboxylase (AccC) and two subunits each of ACCase subunit alpha (AccA) and ACCase subunit beta (AccD).</text>
</comment>
<keyword evidence="4 10" id="KW-0547">Nucleotide-binding</keyword>
<gene>
    <name evidence="10" type="primary">accA</name>
    <name evidence="12" type="ORF">EDD75_0670</name>
</gene>
<evidence type="ECO:0000256" key="4">
    <source>
        <dbReference type="ARBA" id="ARBA00022741"/>
    </source>
</evidence>
<dbReference type="AlphaFoldDB" id="A0A3N5BVB9"/>
<keyword evidence="3 10" id="KW-0808">Transferase</keyword>
<dbReference type="NCBIfam" id="NF041504">
    <property type="entry name" value="AccA_sub"/>
    <property type="match status" value="1"/>
</dbReference>
<evidence type="ECO:0000313" key="12">
    <source>
        <dbReference type="EMBL" id="RPF49845.1"/>
    </source>
</evidence>
<dbReference type="InterPro" id="IPR029045">
    <property type="entry name" value="ClpP/crotonase-like_dom_sf"/>
</dbReference>
<organism evidence="12 13">
    <name type="scientific">Thermodesulfitimonas autotrophica</name>
    <dbReference type="NCBI Taxonomy" id="1894989"/>
    <lineage>
        <taxon>Bacteria</taxon>
        <taxon>Bacillati</taxon>
        <taxon>Bacillota</taxon>
        <taxon>Clostridia</taxon>
        <taxon>Thermoanaerobacterales</taxon>
        <taxon>Thermoanaerobacteraceae</taxon>
        <taxon>Thermodesulfitimonas</taxon>
    </lineage>
</organism>
<dbReference type="OrthoDB" id="9808023at2"/>
<comment type="pathway">
    <text evidence="1 10">Lipid metabolism; malonyl-CoA biosynthesis; malonyl-CoA from acetyl-CoA: step 1/1.</text>
</comment>
<comment type="caution">
    <text evidence="12">The sequence shown here is derived from an EMBL/GenBank/DDBJ whole genome shotgun (WGS) entry which is preliminary data.</text>
</comment>
<keyword evidence="13" id="KW-1185">Reference proteome</keyword>
<comment type="function">
    <text evidence="10">Component of the acetyl coenzyme A carboxylase (ACC) complex. First, biotin carboxylase catalyzes the carboxylation of biotin on its carrier protein (BCCP) and then the CO(2) group is transferred by the carboxyltransferase to acetyl-CoA to form malonyl-CoA.</text>
</comment>
<dbReference type="GO" id="GO:2001295">
    <property type="term" value="P:malonyl-CoA biosynthetic process"/>
    <property type="evidence" value="ECO:0007669"/>
    <property type="project" value="UniProtKB-UniRule"/>
</dbReference>
<dbReference type="RefSeq" id="WP_123927951.1">
    <property type="nucleotide sequence ID" value="NZ_RKRE01000001.1"/>
</dbReference>
<keyword evidence="5 10" id="KW-0276">Fatty acid metabolism</keyword>
<keyword evidence="7 10" id="KW-0443">Lipid metabolism</keyword>